<accession>A0A9X0QZB3</accession>
<dbReference type="EMBL" id="JACOMF010000009">
    <property type="protein sequence ID" value="MBC4015678.1"/>
    <property type="molecule type" value="Genomic_DNA"/>
</dbReference>
<reference evidence="2" key="1">
    <citation type="submission" date="2020-08" db="EMBL/GenBank/DDBJ databases">
        <authorList>
            <person name="Hu Y."/>
            <person name="Nguyen S.V."/>
            <person name="Li F."/>
            <person name="Fanning S."/>
        </authorList>
    </citation>
    <scope>NUCLEOTIDE SEQUENCE</scope>
    <source>
        <strain evidence="2">SYSU D8009</strain>
    </source>
</reference>
<evidence type="ECO:0000256" key="1">
    <source>
        <dbReference type="SAM" id="MobiDB-lite"/>
    </source>
</evidence>
<dbReference type="AlphaFoldDB" id="A0A9X0QZB3"/>
<name>A0A9X0QZB3_9PROT</name>
<evidence type="ECO:0000313" key="3">
    <source>
        <dbReference type="Proteomes" id="UP000600101"/>
    </source>
</evidence>
<gene>
    <name evidence="2" type="ORF">H7965_10080</name>
</gene>
<dbReference type="Proteomes" id="UP000600101">
    <property type="component" value="Unassembled WGS sequence"/>
</dbReference>
<feature type="region of interest" description="Disordered" evidence="1">
    <location>
        <begin position="168"/>
        <end position="190"/>
    </location>
</feature>
<sequence length="190" mass="20914">MTRILVGLFDNRGDAERAIEHLVQGLHINPTAVEACGAEADAAPDTRAGKQHGLRWLSNLAMPRNDYAAFEEGIRRKGVVVMVQVHEVMADRVMDVFEEYGAVDLDARMADWRGAGWAPSQSGSTGHDEDIGYSTYGGDAVIGHIPRHHHDNSPAGLLGRFEMAAMRQEPERSRARVRRYVAEPKGEPST</sequence>
<comment type="caution">
    <text evidence="2">The sequence shown here is derived from an EMBL/GenBank/DDBJ whole genome shotgun (WGS) entry which is preliminary data.</text>
</comment>
<proteinExistence type="predicted"/>
<organism evidence="2 3">
    <name type="scientific">Siccirubricoccus deserti</name>
    <dbReference type="NCBI Taxonomy" id="2013562"/>
    <lineage>
        <taxon>Bacteria</taxon>
        <taxon>Pseudomonadati</taxon>
        <taxon>Pseudomonadota</taxon>
        <taxon>Alphaproteobacteria</taxon>
        <taxon>Acetobacterales</taxon>
        <taxon>Roseomonadaceae</taxon>
        <taxon>Siccirubricoccus</taxon>
    </lineage>
</organism>
<keyword evidence="3" id="KW-1185">Reference proteome</keyword>
<dbReference type="RefSeq" id="WP_186770451.1">
    <property type="nucleotide sequence ID" value="NZ_JACOMF010000009.1"/>
</dbReference>
<protein>
    <submittedName>
        <fullName evidence="2">Uncharacterized protein</fullName>
    </submittedName>
</protein>
<evidence type="ECO:0000313" key="2">
    <source>
        <dbReference type="EMBL" id="MBC4015678.1"/>
    </source>
</evidence>